<comment type="caution">
    <text evidence="1">The sequence shown here is derived from an EMBL/GenBank/DDBJ whole genome shotgun (WGS) entry which is preliminary data.</text>
</comment>
<organism evidence="1 2">
    <name type="scientific">Luteolibacter rhizosphaerae</name>
    <dbReference type="NCBI Taxonomy" id="2989719"/>
    <lineage>
        <taxon>Bacteria</taxon>
        <taxon>Pseudomonadati</taxon>
        <taxon>Verrucomicrobiota</taxon>
        <taxon>Verrucomicrobiia</taxon>
        <taxon>Verrucomicrobiales</taxon>
        <taxon>Verrucomicrobiaceae</taxon>
        <taxon>Luteolibacter</taxon>
    </lineage>
</organism>
<accession>A0ABT3G9I2</accession>
<evidence type="ECO:0008006" key="3">
    <source>
        <dbReference type="Google" id="ProtNLM"/>
    </source>
</evidence>
<proteinExistence type="predicted"/>
<dbReference type="EMBL" id="JAPDDR010000011">
    <property type="protein sequence ID" value="MCW1915860.1"/>
    <property type="molecule type" value="Genomic_DNA"/>
</dbReference>
<protein>
    <recommendedName>
        <fullName evidence="3">Ferritin-like metal-binding protein YciE</fullName>
    </recommendedName>
</protein>
<sequence>MDDKLSRYLNDHLAGSAGAVDLIEAIAKACEEDEDIGFYRELGRKVEQDRKVLHELILATGKKSSRVLETAGKITAKAGRLKLMWEGLEPGDLGLFEALEMLVLGIQGKRILWVVLRELQPWTPEWEDIDFAALEAEAIAQRDAVEERRVTAAMDALLSPERRAAKLPEMETQVLSSR</sequence>
<dbReference type="RefSeq" id="WP_264515422.1">
    <property type="nucleotide sequence ID" value="NZ_JAPDDR010000011.1"/>
</dbReference>
<gene>
    <name evidence="1" type="ORF">OJ996_19895</name>
</gene>
<evidence type="ECO:0000313" key="2">
    <source>
        <dbReference type="Proteomes" id="UP001165653"/>
    </source>
</evidence>
<keyword evidence="2" id="KW-1185">Reference proteome</keyword>
<name>A0ABT3G9I2_9BACT</name>
<dbReference type="Proteomes" id="UP001165653">
    <property type="component" value="Unassembled WGS sequence"/>
</dbReference>
<reference evidence="1" key="1">
    <citation type="submission" date="2022-10" db="EMBL/GenBank/DDBJ databases">
        <title>Luteolibacter sp. GHJ8, whole genome shotgun sequencing project.</title>
        <authorList>
            <person name="Zhao G."/>
            <person name="Shen L."/>
        </authorList>
    </citation>
    <scope>NUCLEOTIDE SEQUENCE</scope>
    <source>
        <strain evidence="1">GHJ8</strain>
    </source>
</reference>
<evidence type="ECO:0000313" key="1">
    <source>
        <dbReference type="EMBL" id="MCW1915860.1"/>
    </source>
</evidence>